<evidence type="ECO:0000256" key="2">
    <source>
        <dbReference type="SAM" id="Phobius"/>
    </source>
</evidence>
<feature type="transmembrane region" description="Helical" evidence="2">
    <location>
        <begin position="67"/>
        <end position="90"/>
    </location>
</feature>
<dbReference type="EMBL" id="JAYKXP010000056">
    <property type="protein sequence ID" value="KAK7034613.1"/>
    <property type="molecule type" value="Genomic_DNA"/>
</dbReference>
<proteinExistence type="predicted"/>
<evidence type="ECO:0000256" key="1">
    <source>
        <dbReference type="SAM" id="MobiDB-lite"/>
    </source>
</evidence>
<evidence type="ECO:0000313" key="3">
    <source>
        <dbReference type="EMBL" id="KAK7034613.1"/>
    </source>
</evidence>
<keyword evidence="2" id="KW-0812">Transmembrane</keyword>
<feature type="compositionally biased region" description="Basic and acidic residues" evidence="1">
    <location>
        <begin position="213"/>
        <end position="234"/>
    </location>
</feature>
<organism evidence="3 4">
    <name type="scientific">Paramarasmius palmivorus</name>
    <dbReference type="NCBI Taxonomy" id="297713"/>
    <lineage>
        <taxon>Eukaryota</taxon>
        <taxon>Fungi</taxon>
        <taxon>Dikarya</taxon>
        <taxon>Basidiomycota</taxon>
        <taxon>Agaricomycotina</taxon>
        <taxon>Agaricomycetes</taxon>
        <taxon>Agaricomycetidae</taxon>
        <taxon>Agaricales</taxon>
        <taxon>Marasmiineae</taxon>
        <taxon>Marasmiaceae</taxon>
        <taxon>Paramarasmius</taxon>
    </lineage>
</organism>
<accession>A0AAW0C5E2</accession>
<protein>
    <submittedName>
        <fullName evidence="3">Uncharacterized protein</fullName>
    </submittedName>
</protein>
<feature type="transmembrane region" description="Helical" evidence="2">
    <location>
        <begin position="110"/>
        <end position="129"/>
    </location>
</feature>
<feature type="compositionally biased region" description="Basic and acidic residues" evidence="1">
    <location>
        <begin position="197"/>
        <end position="206"/>
    </location>
</feature>
<keyword evidence="4" id="KW-1185">Reference proteome</keyword>
<keyword evidence="2" id="KW-1133">Transmembrane helix</keyword>
<keyword evidence="2" id="KW-0472">Membrane</keyword>
<gene>
    <name evidence="3" type="ORF">VNI00_012254</name>
</gene>
<dbReference type="AlphaFoldDB" id="A0AAW0C5E2"/>
<reference evidence="3 4" key="1">
    <citation type="submission" date="2024-01" db="EMBL/GenBank/DDBJ databases">
        <title>A draft genome for a cacao thread blight-causing isolate of Paramarasmius palmivorus.</title>
        <authorList>
            <person name="Baruah I.K."/>
            <person name="Bukari Y."/>
            <person name="Amoako-Attah I."/>
            <person name="Meinhardt L.W."/>
            <person name="Bailey B.A."/>
            <person name="Cohen S.P."/>
        </authorList>
    </citation>
    <scope>NUCLEOTIDE SEQUENCE [LARGE SCALE GENOMIC DNA]</scope>
    <source>
        <strain evidence="3 4">GH-12</strain>
    </source>
</reference>
<evidence type="ECO:0000313" key="4">
    <source>
        <dbReference type="Proteomes" id="UP001383192"/>
    </source>
</evidence>
<dbReference type="Proteomes" id="UP001383192">
    <property type="component" value="Unassembled WGS sequence"/>
</dbReference>
<feature type="region of interest" description="Disordered" evidence="1">
    <location>
        <begin position="180"/>
        <end position="243"/>
    </location>
</feature>
<name>A0AAW0C5E2_9AGAR</name>
<sequence>MALSIAVMYYAQHSAVFFNIKVQIAFLVLSCTFNLLFTFLISIRLLSVRKQIIDTLGAEHAKTYTSVTATLVESAALYFVFDVIFVFAFGLKSNVQNLILLEYSSIQVGVHSWVFALPLYLLWGIMLMLMGCGIRQGIAELLIIVRVARGQDYDSTVTTSPTKLSRMDFRRNATSERGDTGVGIGFGGRPTQTTTGHGEDVQEQVRARVVSLELRRGGSDSEKDKEKDGAKDAAKQVITKDFV</sequence>
<feature type="transmembrane region" description="Helical" evidence="2">
    <location>
        <begin position="24"/>
        <end position="46"/>
    </location>
</feature>
<comment type="caution">
    <text evidence="3">The sequence shown here is derived from an EMBL/GenBank/DDBJ whole genome shotgun (WGS) entry which is preliminary data.</text>
</comment>